<dbReference type="InterPro" id="IPR019775">
    <property type="entry name" value="WD40_repeat_CS"/>
</dbReference>
<dbReference type="GO" id="GO:0000398">
    <property type="term" value="P:mRNA splicing, via spliceosome"/>
    <property type="evidence" value="ECO:0007669"/>
    <property type="project" value="InterPro"/>
</dbReference>
<feature type="repeat" description="WD" evidence="4">
    <location>
        <begin position="280"/>
        <end position="321"/>
    </location>
</feature>
<feature type="repeat" description="WD" evidence="4">
    <location>
        <begin position="406"/>
        <end position="447"/>
    </location>
</feature>
<evidence type="ECO:0000256" key="4">
    <source>
        <dbReference type="PROSITE-ProRule" id="PRU00221"/>
    </source>
</evidence>
<feature type="region of interest" description="Disordered" evidence="5">
    <location>
        <begin position="1"/>
        <end position="33"/>
    </location>
</feature>
<dbReference type="EMBL" id="NWUJ01000002">
    <property type="protein sequence ID" value="PFH37473.1"/>
    <property type="molecule type" value="Genomic_DNA"/>
</dbReference>
<accession>A0A2A9MNI3</accession>
<comment type="caution">
    <text evidence="6">The sequence shown here is derived from an EMBL/GenBank/DDBJ whole genome shotgun (WGS) entry which is preliminary data.</text>
</comment>
<evidence type="ECO:0000256" key="3">
    <source>
        <dbReference type="ARBA" id="ARBA00025726"/>
    </source>
</evidence>
<feature type="region of interest" description="Disordered" evidence="5">
    <location>
        <begin position="576"/>
        <end position="596"/>
    </location>
</feature>
<keyword evidence="7" id="KW-1185">Reference proteome</keyword>
<feature type="repeat" description="WD" evidence="4">
    <location>
        <begin position="489"/>
        <end position="532"/>
    </location>
</feature>
<dbReference type="AlphaFoldDB" id="A0A2A9MNI3"/>
<dbReference type="InterPro" id="IPR020472">
    <property type="entry name" value="WD40_PAC1"/>
</dbReference>
<dbReference type="PANTHER" id="PTHR19923:SF0">
    <property type="entry name" value="PLEIOTROPIC REGULATOR 1"/>
    <property type="match status" value="1"/>
</dbReference>
<dbReference type="Gene3D" id="2.130.10.10">
    <property type="entry name" value="YVTN repeat-like/Quinoprotein amine dehydrogenase"/>
    <property type="match status" value="1"/>
</dbReference>
<protein>
    <submittedName>
        <fullName evidence="6">WD domain, G-beta repeat-containing protein</fullName>
    </submittedName>
</protein>
<dbReference type="SUPFAM" id="SSF50978">
    <property type="entry name" value="WD40 repeat-like"/>
    <property type="match status" value="1"/>
</dbReference>
<dbReference type="PANTHER" id="PTHR19923">
    <property type="entry name" value="WD40 REPEAT PROTEINPRL1/PRL2-RELATED"/>
    <property type="match status" value="1"/>
</dbReference>
<keyword evidence="2" id="KW-0677">Repeat</keyword>
<dbReference type="RefSeq" id="XP_029221482.1">
    <property type="nucleotide sequence ID" value="XM_029362517.1"/>
</dbReference>
<evidence type="ECO:0000256" key="2">
    <source>
        <dbReference type="ARBA" id="ARBA00022737"/>
    </source>
</evidence>
<dbReference type="GO" id="GO:0000974">
    <property type="term" value="C:Prp19 complex"/>
    <property type="evidence" value="ECO:0007669"/>
    <property type="project" value="TreeGrafter"/>
</dbReference>
<evidence type="ECO:0000256" key="5">
    <source>
        <dbReference type="SAM" id="MobiDB-lite"/>
    </source>
</evidence>
<keyword evidence="1 4" id="KW-0853">WD repeat</keyword>
<dbReference type="PROSITE" id="PS00678">
    <property type="entry name" value="WD_REPEATS_1"/>
    <property type="match status" value="2"/>
</dbReference>
<dbReference type="PRINTS" id="PR00320">
    <property type="entry name" value="GPROTEINBRPT"/>
</dbReference>
<dbReference type="Proteomes" id="UP000224006">
    <property type="component" value="Chromosome II"/>
</dbReference>
<dbReference type="GO" id="GO:0071013">
    <property type="term" value="C:catalytic step 2 spliceosome"/>
    <property type="evidence" value="ECO:0007669"/>
    <property type="project" value="TreeGrafter"/>
</dbReference>
<proteinExistence type="inferred from homology"/>
<dbReference type="InterPro" id="IPR045241">
    <property type="entry name" value="Prp46/PLRG1-like"/>
</dbReference>
<evidence type="ECO:0000313" key="7">
    <source>
        <dbReference type="Proteomes" id="UP000224006"/>
    </source>
</evidence>
<feature type="repeat" description="WD" evidence="4">
    <location>
        <begin position="322"/>
        <end position="363"/>
    </location>
</feature>
<feature type="region of interest" description="Disordered" evidence="5">
    <location>
        <begin position="119"/>
        <end position="151"/>
    </location>
</feature>
<dbReference type="GO" id="GO:0071011">
    <property type="term" value="C:precatalytic spliceosome"/>
    <property type="evidence" value="ECO:0007669"/>
    <property type="project" value="TreeGrafter"/>
</dbReference>
<dbReference type="OrthoDB" id="10256122at2759"/>
<dbReference type="InterPro" id="IPR001680">
    <property type="entry name" value="WD40_rpt"/>
</dbReference>
<reference evidence="6 7" key="1">
    <citation type="submission" date="2017-09" db="EMBL/GenBank/DDBJ databases">
        <title>Genome sequencing of Besnoitia besnoiti strain Bb-Ger1.</title>
        <authorList>
            <person name="Schares G."/>
            <person name="Venepally P."/>
            <person name="Lorenzi H.A."/>
        </authorList>
    </citation>
    <scope>NUCLEOTIDE SEQUENCE [LARGE SCALE GENOMIC DNA]</scope>
    <source>
        <strain evidence="6 7">Bb-Ger1</strain>
    </source>
</reference>
<dbReference type="InterPro" id="IPR015943">
    <property type="entry name" value="WD40/YVTN_repeat-like_dom_sf"/>
</dbReference>
<comment type="similarity">
    <text evidence="3">Belongs to the WD repeat PRL1/PRL2 family.</text>
</comment>
<dbReference type="PROSITE" id="PS50294">
    <property type="entry name" value="WD_REPEATS_REGION"/>
    <property type="match status" value="4"/>
</dbReference>
<dbReference type="PROSITE" id="PS50082">
    <property type="entry name" value="WD_REPEATS_2"/>
    <property type="match status" value="5"/>
</dbReference>
<sequence length="596" mass="63820">MAPKTSEAESPPSSSSSSSSSAAPSSTTLAENELFGSSQPLHTFPVLLQQCQRRTNSLFINSVGLRPPAFLPAIEEKVKLKLHDEYFFPPLLSSTASAPASSDDLALYTPASALDGPGALPPFAVAQEPPAAGAKGAETEERGEQPAAAAAGGNACTTLAVASSAEPARAKKQKVAISCPAVHTPDMTVADLVAELSSRTAASSVPYNASSGAAASSAAAPVPGESKSAPAASAAAAASGSQLAQGSAFVGGELANLRLKNLPAALRPTWHAPWKLHRVIAGHLGWVTCIAVDPTNEWFATGSNDRLIKIWDLASGTLKLSLTGHVSAIRDIKISSRHPYMFTCGEDNRVKCWDLEQNKVVRDYHGHLSGVYTLALHPQLDILCSGGRDAVVRVWDMRTKHEIYVLSGHQGTIMSLQMQSLEPHIVSGSQDKMVRLWDLTAGKCSAVLTNHKKSIRAMAFHPQEYSFVSCAADKIKVWRCPLGAFERNMEGHNAIINCCAIKEDGDSSILIAGTNNGQLHFWDWASGYKFDTIQSRVQPGSLESENGIFCCALDKSETRLLTGECDKTIKVWKPDEDATEESHPLQWKPQRTMKRY</sequence>
<dbReference type="SMART" id="SM00320">
    <property type="entry name" value="WD40"/>
    <property type="match status" value="7"/>
</dbReference>
<dbReference type="FunFam" id="2.130.10.10:FF:000012">
    <property type="entry name" value="Putative pleiotropic regulator 1"/>
    <property type="match status" value="1"/>
</dbReference>
<dbReference type="CDD" id="cd00200">
    <property type="entry name" value="WD40"/>
    <property type="match status" value="1"/>
</dbReference>
<feature type="repeat" description="WD" evidence="4">
    <location>
        <begin position="364"/>
        <end position="405"/>
    </location>
</feature>
<dbReference type="InterPro" id="IPR036322">
    <property type="entry name" value="WD40_repeat_dom_sf"/>
</dbReference>
<organism evidence="6 7">
    <name type="scientific">Besnoitia besnoiti</name>
    <name type="common">Apicomplexan protozoan</name>
    <dbReference type="NCBI Taxonomy" id="94643"/>
    <lineage>
        <taxon>Eukaryota</taxon>
        <taxon>Sar</taxon>
        <taxon>Alveolata</taxon>
        <taxon>Apicomplexa</taxon>
        <taxon>Conoidasida</taxon>
        <taxon>Coccidia</taxon>
        <taxon>Eucoccidiorida</taxon>
        <taxon>Eimeriorina</taxon>
        <taxon>Sarcocystidae</taxon>
        <taxon>Besnoitia</taxon>
    </lineage>
</organism>
<evidence type="ECO:0000256" key="1">
    <source>
        <dbReference type="ARBA" id="ARBA00022574"/>
    </source>
</evidence>
<dbReference type="KEGG" id="bbes:BESB_039310"/>
<dbReference type="Pfam" id="PF00400">
    <property type="entry name" value="WD40"/>
    <property type="match status" value="7"/>
</dbReference>
<gene>
    <name evidence="6" type="ORF">BESB_039310</name>
</gene>
<dbReference type="STRING" id="94643.A0A2A9MNI3"/>
<name>A0A2A9MNI3_BESBE</name>
<feature type="compositionally biased region" description="Low complexity" evidence="5">
    <location>
        <begin position="8"/>
        <end position="26"/>
    </location>
</feature>
<evidence type="ECO:0000313" key="6">
    <source>
        <dbReference type="EMBL" id="PFH37473.1"/>
    </source>
</evidence>
<dbReference type="VEuPathDB" id="ToxoDB:BESB_039310"/>
<dbReference type="GeneID" id="40308912"/>